<proteinExistence type="predicted"/>
<name>A0AAV9AUQ5_ACOGR</name>
<gene>
    <name evidence="1" type="ORF">QJS04_geneDACA008304</name>
</gene>
<organism evidence="1 2">
    <name type="scientific">Acorus gramineus</name>
    <name type="common">Dwarf sweet flag</name>
    <dbReference type="NCBI Taxonomy" id="55184"/>
    <lineage>
        <taxon>Eukaryota</taxon>
        <taxon>Viridiplantae</taxon>
        <taxon>Streptophyta</taxon>
        <taxon>Embryophyta</taxon>
        <taxon>Tracheophyta</taxon>
        <taxon>Spermatophyta</taxon>
        <taxon>Magnoliopsida</taxon>
        <taxon>Liliopsida</taxon>
        <taxon>Acoraceae</taxon>
        <taxon>Acorus</taxon>
    </lineage>
</organism>
<protein>
    <submittedName>
        <fullName evidence="1">Uncharacterized protein</fullName>
    </submittedName>
</protein>
<reference evidence="1" key="1">
    <citation type="journal article" date="2023" name="Nat. Commun.">
        <title>Diploid and tetraploid genomes of Acorus and the evolution of monocots.</title>
        <authorList>
            <person name="Ma L."/>
            <person name="Liu K.W."/>
            <person name="Li Z."/>
            <person name="Hsiao Y.Y."/>
            <person name="Qi Y."/>
            <person name="Fu T."/>
            <person name="Tang G.D."/>
            <person name="Zhang D."/>
            <person name="Sun W.H."/>
            <person name="Liu D.K."/>
            <person name="Li Y."/>
            <person name="Chen G.Z."/>
            <person name="Liu X.D."/>
            <person name="Liao X.Y."/>
            <person name="Jiang Y.T."/>
            <person name="Yu X."/>
            <person name="Hao Y."/>
            <person name="Huang J."/>
            <person name="Zhao X.W."/>
            <person name="Ke S."/>
            <person name="Chen Y.Y."/>
            <person name="Wu W.L."/>
            <person name="Hsu J.L."/>
            <person name="Lin Y.F."/>
            <person name="Huang M.D."/>
            <person name="Li C.Y."/>
            <person name="Huang L."/>
            <person name="Wang Z.W."/>
            <person name="Zhao X."/>
            <person name="Zhong W.Y."/>
            <person name="Peng D.H."/>
            <person name="Ahmad S."/>
            <person name="Lan S."/>
            <person name="Zhang J.S."/>
            <person name="Tsai W.C."/>
            <person name="Van de Peer Y."/>
            <person name="Liu Z.J."/>
        </authorList>
    </citation>
    <scope>NUCLEOTIDE SEQUENCE</scope>
    <source>
        <strain evidence="1">SCP</strain>
    </source>
</reference>
<dbReference type="EMBL" id="JAUJYN010000006">
    <property type="protein sequence ID" value="KAK1267999.1"/>
    <property type="molecule type" value="Genomic_DNA"/>
</dbReference>
<evidence type="ECO:0000313" key="2">
    <source>
        <dbReference type="Proteomes" id="UP001179952"/>
    </source>
</evidence>
<dbReference type="Proteomes" id="UP001179952">
    <property type="component" value="Unassembled WGS sequence"/>
</dbReference>
<comment type="caution">
    <text evidence="1">The sequence shown here is derived from an EMBL/GenBank/DDBJ whole genome shotgun (WGS) entry which is preliminary data.</text>
</comment>
<evidence type="ECO:0000313" key="1">
    <source>
        <dbReference type="EMBL" id="KAK1267999.1"/>
    </source>
</evidence>
<keyword evidence="2" id="KW-1185">Reference proteome</keyword>
<reference evidence="1" key="2">
    <citation type="submission" date="2023-06" db="EMBL/GenBank/DDBJ databases">
        <authorList>
            <person name="Ma L."/>
            <person name="Liu K.-W."/>
            <person name="Li Z."/>
            <person name="Hsiao Y.-Y."/>
            <person name="Qi Y."/>
            <person name="Fu T."/>
            <person name="Tang G."/>
            <person name="Zhang D."/>
            <person name="Sun W.-H."/>
            <person name="Liu D.-K."/>
            <person name="Li Y."/>
            <person name="Chen G.-Z."/>
            <person name="Liu X.-D."/>
            <person name="Liao X.-Y."/>
            <person name="Jiang Y.-T."/>
            <person name="Yu X."/>
            <person name="Hao Y."/>
            <person name="Huang J."/>
            <person name="Zhao X.-W."/>
            <person name="Ke S."/>
            <person name="Chen Y.-Y."/>
            <person name="Wu W.-L."/>
            <person name="Hsu J.-L."/>
            <person name="Lin Y.-F."/>
            <person name="Huang M.-D."/>
            <person name="Li C.-Y."/>
            <person name="Huang L."/>
            <person name="Wang Z.-W."/>
            <person name="Zhao X."/>
            <person name="Zhong W.-Y."/>
            <person name="Peng D.-H."/>
            <person name="Ahmad S."/>
            <person name="Lan S."/>
            <person name="Zhang J.-S."/>
            <person name="Tsai W.-C."/>
            <person name="Van De Peer Y."/>
            <person name="Liu Z.-J."/>
        </authorList>
    </citation>
    <scope>NUCLEOTIDE SEQUENCE</scope>
    <source>
        <strain evidence="1">SCP</strain>
        <tissue evidence="1">Leaves</tissue>
    </source>
</reference>
<sequence length="99" mass="11235">MRENIKTVLERYPSERGGRDGVDTGHVVNSKIDDRKAMETQFLLDMLLMVHTGGRSARSMSGRRSFLMHAGFSCYKASCYKATPENSHDIQVPKYKLHS</sequence>
<dbReference type="AlphaFoldDB" id="A0AAV9AUQ5"/>
<accession>A0AAV9AUQ5</accession>